<reference evidence="2 4" key="2">
    <citation type="submission" date="2023-11" db="EMBL/GenBank/DDBJ databases">
        <title>MicrobeMod: A computational toolkit for identifying prokaryotic methylation and restriction-modification with nanopore sequencing.</title>
        <authorList>
            <person name="Crits-Christoph A."/>
            <person name="Kang S.C."/>
            <person name="Lee H."/>
            <person name="Ostrov N."/>
        </authorList>
    </citation>
    <scope>NUCLEOTIDE SEQUENCE [LARGE SCALE GENOMIC DNA]</scope>
    <source>
        <strain evidence="2 4">ATCC 23090</strain>
    </source>
</reference>
<evidence type="ECO:0000313" key="1">
    <source>
        <dbReference type="EMBL" id="SFW90624.1"/>
    </source>
</evidence>
<dbReference type="Proteomes" id="UP001326715">
    <property type="component" value="Chromosome"/>
</dbReference>
<protein>
    <submittedName>
        <fullName evidence="1">Transposase</fullName>
    </submittedName>
</protein>
<dbReference type="STRING" id="1004.SAMN05661012_06644"/>
<dbReference type="InterPro" id="IPR051839">
    <property type="entry name" value="RD_transcriptional_regulator"/>
</dbReference>
<evidence type="ECO:0000313" key="4">
    <source>
        <dbReference type="Proteomes" id="UP001326715"/>
    </source>
</evidence>
<dbReference type="InterPro" id="IPR009057">
    <property type="entry name" value="Homeodomain-like_sf"/>
</dbReference>
<gene>
    <name evidence="1" type="ORF">SAMN05661012_06644</name>
    <name evidence="2" type="ORF">SR876_25695</name>
</gene>
<dbReference type="GO" id="GO:0006313">
    <property type="term" value="P:DNA transposition"/>
    <property type="evidence" value="ECO:0007669"/>
    <property type="project" value="InterPro"/>
</dbReference>
<proteinExistence type="predicted"/>
<dbReference type="RefSeq" id="WP_072366658.1">
    <property type="nucleotide sequence ID" value="NZ_CP139972.1"/>
</dbReference>
<dbReference type="GO" id="GO:0003677">
    <property type="term" value="F:DNA binding"/>
    <property type="evidence" value="ECO:0007669"/>
    <property type="project" value="InterPro"/>
</dbReference>
<dbReference type="InterPro" id="IPR002514">
    <property type="entry name" value="Transposase_8"/>
</dbReference>
<reference evidence="1 3" key="1">
    <citation type="submission" date="2016-11" db="EMBL/GenBank/DDBJ databases">
        <authorList>
            <person name="Jaros S."/>
            <person name="Januszkiewicz K."/>
            <person name="Wedrychowicz H."/>
        </authorList>
    </citation>
    <scope>NUCLEOTIDE SEQUENCE [LARGE SCALE GENOMIC DNA]</scope>
    <source>
        <strain evidence="1 3">DSM 784</strain>
    </source>
</reference>
<dbReference type="EMBL" id="FPIZ01000051">
    <property type="protein sequence ID" value="SFW90624.1"/>
    <property type="molecule type" value="Genomic_DNA"/>
</dbReference>
<dbReference type="Gene3D" id="1.10.10.60">
    <property type="entry name" value="Homeodomain-like"/>
    <property type="match status" value="1"/>
</dbReference>
<evidence type="ECO:0000313" key="3">
    <source>
        <dbReference type="Proteomes" id="UP000183788"/>
    </source>
</evidence>
<dbReference type="SUPFAM" id="SSF46689">
    <property type="entry name" value="Homeodomain-like"/>
    <property type="match status" value="1"/>
</dbReference>
<dbReference type="PANTHER" id="PTHR33215">
    <property type="entry name" value="PROTEIN DISTAL ANTENNA"/>
    <property type="match status" value="1"/>
</dbReference>
<accession>A0A1K1T207</accession>
<dbReference type="GO" id="GO:0004803">
    <property type="term" value="F:transposase activity"/>
    <property type="evidence" value="ECO:0007669"/>
    <property type="project" value="InterPro"/>
</dbReference>
<keyword evidence="4" id="KW-1185">Reference proteome</keyword>
<evidence type="ECO:0000313" key="2">
    <source>
        <dbReference type="EMBL" id="WQG88318.1"/>
    </source>
</evidence>
<dbReference type="AlphaFoldDB" id="A0A1K1T207"/>
<name>A0A1K1T207_9BACT</name>
<dbReference type="PANTHER" id="PTHR33215:SF13">
    <property type="entry name" value="PROTEIN DISTAL ANTENNA"/>
    <property type="match status" value="1"/>
</dbReference>
<dbReference type="Proteomes" id="UP000183788">
    <property type="component" value="Unassembled WGS sequence"/>
</dbReference>
<sequence>MSKRKTYSKEFKEVALRLAANSNITQVAQDLGVHPNILYVWKRQQEQHIEKAFPGKGNPADQEMMRFQKENAKLKEEVEILKKAASIFLDRSGRDTL</sequence>
<organism evidence="1 3">
    <name type="scientific">Chitinophaga sancti</name>
    <dbReference type="NCBI Taxonomy" id="1004"/>
    <lineage>
        <taxon>Bacteria</taxon>
        <taxon>Pseudomonadati</taxon>
        <taxon>Bacteroidota</taxon>
        <taxon>Chitinophagia</taxon>
        <taxon>Chitinophagales</taxon>
        <taxon>Chitinophagaceae</taxon>
        <taxon>Chitinophaga</taxon>
    </lineage>
</organism>
<dbReference type="Pfam" id="PF01527">
    <property type="entry name" value="HTH_Tnp_1"/>
    <property type="match status" value="1"/>
</dbReference>
<dbReference type="EMBL" id="CP140154">
    <property type="protein sequence ID" value="WQG88318.1"/>
    <property type="molecule type" value="Genomic_DNA"/>
</dbReference>